<dbReference type="EMBL" id="MN087708">
    <property type="protein sequence ID" value="QEA10709.1"/>
    <property type="molecule type" value="Genomic_DNA"/>
</dbReference>
<name>A0A7G3KEH3_9CAUD</name>
<evidence type="ECO:0000313" key="2">
    <source>
        <dbReference type="Proteomes" id="UP000516307"/>
    </source>
</evidence>
<evidence type="ECO:0000313" key="1">
    <source>
        <dbReference type="EMBL" id="QEA10709.1"/>
    </source>
</evidence>
<proteinExistence type="predicted"/>
<keyword evidence="2" id="KW-1185">Reference proteome</keyword>
<dbReference type="KEGG" id="vg:77926063"/>
<protein>
    <submittedName>
        <fullName evidence="1">Uncharacterized protein</fullName>
    </submittedName>
</protein>
<reference evidence="1 2" key="1">
    <citation type="submission" date="2019-06" db="EMBL/GenBank/DDBJ databases">
        <authorList>
            <person name="Lin W."/>
            <person name="Gao M."/>
            <person name="Li D."/>
        </authorList>
    </citation>
    <scope>NUCLEOTIDE SEQUENCE [LARGE SCALE GENOMIC DNA]</scope>
</reference>
<accession>A0A7G3KEH3</accession>
<dbReference type="Proteomes" id="UP000516307">
    <property type="component" value="Segment"/>
</dbReference>
<dbReference type="Pfam" id="PF25744">
    <property type="entry name" value="T4_Y13H"/>
    <property type="match status" value="1"/>
</dbReference>
<sequence>MAATRMCFAIVNNGNKKIVCIDGKMMIFDSDGPAWKMCYSLRDSNPGKSFSVKVVEVLLPWY</sequence>
<dbReference type="GeneID" id="77926063"/>
<organism evidence="1 2">
    <name type="scientific">Enterobacter phage vB_EhoM-IME523</name>
    <dbReference type="NCBI Taxonomy" id="2596709"/>
    <lineage>
        <taxon>Viruses</taxon>
        <taxon>Duplodnaviria</taxon>
        <taxon>Heunggongvirae</taxon>
        <taxon>Uroviricota</taxon>
        <taxon>Caudoviricetes</taxon>
        <taxon>Pantevenvirales</taxon>
        <taxon>Straboviridae</taxon>
        <taxon>Tevenvirinae</taxon>
        <taxon>Kanagawavirus</taxon>
        <taxon>Kanagawavirus eclm</taxon>
    </lineage>
</organism>
<dbReference type="InterPro" id="IPR057969">
    <property type="entry name" value="T4_Y13H-like"/>
</dbReference>
<dbReference type="RefSeq" id="YP_010650481.1">
    <property type="nucleotide sequence ID" value="NC_070777.1"/>
</dbReference>